<reference evidence="1 2" key="1">
    <citation type="journal article" date="2015" name="Genome Biol.">
        <title>Comparative genomics of Steinernema reveals deeply conserved gene regulatory networks.</title>
        <authorList>
            <person name="Dillman A.R."/>
            <person name="Macchietto M."/>
            <person name="Porter C.F."/>
            <person name="Rogers A."/>
            <person name="Williams B."/>
            <person name="Antoshechkin I."/>
            <person name="Lee M.M."/>
            <person name="Goodwin Z."/>
            <person name="Lu X."/>
            <person name="Lewis E.E."/>
            <person name="Goodrich-Blair H."/>
            <person name="Stock S.P."/>
            <person name="Adams B.J."/>
            <person name="Sternberg P.W."/>
            <person name="Mortazavi A."/>
        </authorList>
    </citation>
    <scope>NUCLEOTIDE SEQUENCE [LARGE SCALE GENOMIC DNA]</scope>
    <source>
        <strain evidence="1 2">ALL</strain>
    </source>
</reference>
<proteinExistence type="predicted"/>
<organism evidence="1 2">
    <name type="scientific">Steinernema carpocapsae</name>
    <name type="common">Entomopathogenic nematode</name>
    <dbReference type="NCBI Taxonomy" id="34508"/>
    <lineage>
        <taxon>Eukaryota</taxon>
        <taxon>Metazoa</taxon>
        <taxon>Ecdysozoa</taxon>
        <taxon>Nematoda</taxon>
        <taxon>Chromadorea</taxon>
        <taxon>Rhabditida</taxon>
        <taxon>Tylenchina</taxon>
        <taxon>Panagrolaimomorpha</taxon>
        <taxon>Strongyloidoidea</taxon>
        <taxon>Steinernematidae</taxon>
        <taxon>Steinernema</taxon>
    </lineage>
</organism>
<comment type="caution">
    <text evidence="1">The sequence shown here is derived from an EMBL/GenBank/DDBJ whole genome shotgun (WGS) entry which is preliminary data.</text>
</comment>
<name>A0A4U8UPC6_STECR</name>
<dbReference type="EMBL" id="CM016762">
    <property type="protein sequence ID" value="TMS33927.1"/>
    <property type="molecule type" value="Genomic_DNA"/>
</dbReference>
<keyword evidence="2" id="KW-1185">Reference proteome</keyword>
<reference evidence="1 2" key="2">
    <citation type="journal article" date="2019" name="G3 (Bethesda)">
        <title>Hybrid Assembly of the Genome of the Entomopathogenic Nematode Steinernema carpocapsae Identifies the X-Chromosome.</title>
        <authorList>
            <person name="Serra L."/>
            <person name="Macchietto M."/>
            <person name="Macias-Munoz A."/>
            <person name="McGill C.J."/>
            <person name="Rodriguez I.M."/>
            <person name="Rodriguez B."/>
            <person name="Murad R."/>
            <person name="Mortazavi A."/>
        </authorList>
    </citation>
    <scope>NUCLEOTIDE SEQUENCE [LARGE SCALE GENOMIC DNA]</scope>
    <source>
        <strain evidence="1 2">ALL</strain>
    </source>
</reference>
<dbReference type="EMBL" id="AZBU02000001">
    <property type="protein sequence ID" value="TMS33927.1"/>
    <property type="molecule type" value="Genomic_DNA"/>
</dbReference>
<protein>
    <submittedName>
        <fullName evidence="1">Uncharacterized protein</fullName>
    </submittedName>
</protein>
<evidence type="ECO:0000313" key="2">
    <source>
        <dbReference type="Proteomes" id="UP000298663"/>
    </source>
</evidence>
<dbReference type="AlphaFoldDB" id="A0A4U8UPC6"/>
<evidence type="ECO:0000313" key="1">
    <source>
        <dbReference type="EMBL" id="TMS33927.1"/>
    </source>
</evidence>
<dbReference type="Proteomes" id="UP000298663">
    <property type="component" value="Chromosome X"/>
</dbReference>
<accession>A0A4U8UPC6</accession>
<sequence>MVFERVATDCEKSPEHVTSFQNRRADESDETLEAAFMNGMIEMEDHRLETQINDIWEEIEETIMLRMQEEQSNYEARKYFRSPQMHVFLS</sequence>
<gene>
    <name evidence="1" type="ORF">L596_001611</name>
</gene>